<evidence type="ECO:0000313" key="1">
    <source>
        <dbReference type="EMBL" id="KAK1497415.1"/>
    </source>
</evidence>
<keyword evidence="2" id="KW-1185">Reference proteome</keyword>
<sequence>MSRWQLFFLNPTPLCAYLRVFLFYLARTESYTFFPLHILSALHLAPKMCLVQSDIR</sequence>
<dbReference type="EMBL" id="MPDP01000008">
    <property type="protein sequence ID" value="KAK1497415.1"/>
    <property type="molecule type" value="Genomic_DNA"/>
</dbReference>
<dbReference type="AlphaFoldDB" id="A0AAJ0DPL1"/>
<evidence type="ECO:0000313" key="2">
    <source>
        <dbReference type="Proteomes" id="UP001239213"/>
    </source>
</evidence>
<name>A0AAJ0DPL1_9PEZI</name>
<reference evidence="1" key="1">
    <citation type="submission" date="2016-11" db="EMBL/GenBank/DDBJ databases">
        <title>The genome sequence of Colletotrichum cuscutae.</title>
        <authorList>
            <person name="Baroncelli R."/>
        </authorList>
    </citation>
    <scope>NUCLEOTIDE SEQUENCE</scope>
    <source>
        <strain evidence="1">IMI 304802</strain>
    </source>
</reference>
<gene>
    <name evidence="1" type="ORF">CCUS01_13101</name>
</gene>
<protein>
    <submittedName>
        <fullName evidence="1">Uncharacterized protein</fullName>
    </submittedName>
</protein>
<accession>A0AAJ0DPL1</accession>
<organism evidence="1 2">
    <name type="scientific">Colletotrichum cuscutae</name>
    <dbReference type="NCBI Taxonomy" id="1209917"/>
    <lineage>
        <taxon>Eukaryota</taxon>
        <taxon>Fungi</taxon>
        <taxon>Dikarya</taxon>
        <taxon>Ascomycota</taxon>
        <taxon>Pezizomycotina</taxon>
        <taxon>Sordariomycetes</taxon>
        <taxon>Hypocreomycetidae</taxon>
        <taxon>Glomerellales</taxon>
        <taxon>Glomerellaceae</taxon>
        <taxon>Colletotrichum</taxon>
        <taxon>Colletotrichum acutatum species complex</taxon>
    </lineage>
</organism>
<dbReference type="Proteomes" id="UP001239213">
    <property type="component" value="Unassembled WGS sequence"/>
</dbReference>
<proteinExistence type="predicted"/>
<comment type="caution">
    <text evidence="1">The sequence shown here is derived from an EMBL/GenBank/DDBJ whole genome shotgun (WGS) entry which is preliminary data.</text>
</comment>